<name>A0AA41S7A6_PAPNU</name>
<dbReference type="EMBL" id="JAJJMA010080689">
    <property type="protein sequence ID" value="MCL7028538.1"/>
    <property type="molecule type" value="Genomic_DNA"/>
</dbReference>
<gene>
    <name evidence="2" type="ORF">MKW94_026559</name>
</gene>
<keyword evidence="1" id="KW-0732">Signal</keyword>
<evidence type="ECO:0000256" key="1">
    <source>
        <dbReference type="SAM" id="SignalP"/>
    </source>
</evidence>
<dbReference type="AlphaFoldDB" id="A0AA41S7A6"/>
<sequence>MAAKINLLLSFFLFVLIAMPASSSSRMILEEDRGVVPKCPKIRCLQIVCPKPRKVCPLIKCSSKGSYTPCCGCPRCCAPAN</sequence>
<evidence type="ECO:0000313" key="2">
    <source>
        <dbReference type="EMBL" id="MCL7028538.1"/>
    </source>
</evidence>
<keyword evidence="3" id="KW-1185">Reference proteome</keyword>
<proteinExistence type="predicted"/>
<dbReference type="Proteomes" id="UP001177140">
    <property type="component" value="Unassembled WGS sequence"/>
</dbReference>
<organism evidence="2 3">
    <name type="scientific">Papaver nudicaule</name>
    <name type="common">Iceland poppy</name>
    <dbReference type="NCBI Taxonomy" id="74823"/>
    <lineage>
        <taxon>Eukaryota</taxon>
        <taxon>Viridiplantae</taxon>
        <taxon>Streptophyta</taxon>
        <taxon>Embryophyta</taxon>
        <taxon>Tracheophyta</taxon>
        <taxon>Spermatophyta</taxon>
        <taxon>Magnoliopsida</taxon>
        <taxon>Ranunculales</taxon>
        <taxon>Papaveraceae</taxon>
        <taxon>Papaveroideae</taxon>
        <taxon>Papaver</taxon>
    </lineage>
</organism>
<feature type="signal peptide" evidence="1">
    <location>
        <begin position="1"/>
        <end position="25"/>
    </location>
</feature>
<accession>A0AA41S7A6</accession>
<protein>
    <submittedName>
        <fullName evidence="2">Uncharacterized protein</fullName>
    </submittedName>
</protein>
<comment type="caution">
    <text evidence="2">The sequence shown here is derived from an EMBL/GenBank/DDBJ whole genome shotgun (WGS) entry which is preliminary data.</text>
</comment>
<evidence type="ECO:0000313" key="3">
    <source>
        <dbReference type="Proteomes" id="UP001177140"/>
    </source>
</evidence>
<feature type="chain" id="PRO_5041322179" evidence="1">
    <location>
        <begin position="26"/>
        <end position="81"/>
    </location>
</feature>
<reference evidence="2" key="1">
    <citation type="submission" date="2022-03" db="EMBL/GenBank/DDBJ databases">
        <title>A functionally conserved STORR gene fusion in Papaver species that diverged 16.8 million years ago.</title>
        <authorList>
            <person name="Catania T."/>
        </authorList>
    </citation>
    <scope>NUCLEOTIDE SEQUENCE</scope>
    <source>
        <strain evidence="2">S-191538</strain>
    </source>
</reference>